<evidence type="ECO:0000256" key="3">
    <source>
        <dbReference type="ARBA" id="ARBA00022475"/>
    </source>
</evidence>
<feature type="transmembrane region" description="Helical" evidence="7">
    <location>
        <begin position="336"/>
        <end position="359"/>
    </location>
</feature>
<feature type="transmembrane region" description="Helical" evidence="7">
    <location>
        <begin position="45"/>
        <end position="68"/>
    </location>
</feature>
<dbReference type="EMBL" id="JAMRYM010000061">
    <property type="protein sequence ID" value="MCM6763366.1"/>
    <property type="molecule type" value="Genomic_DNA"/>
</dbReference>
<dbReference type="Proteomes" id="UP001155240">
    <property type="component" value="Unassembled WGS sequence"/>
</dbReference>
<comment type="caution">
    <text evidence="9">The sequence shown here is derived from an EMBL/GenBank/DDBJ whole genome shotgun (WGS) entry which is preliminary data.</text>
</comment>
<evidence type="ECO:0000256" key="6">
    <source>
        <dbReference type="ARBA" id="ARBA00023136"/>
    </source>
</evidence>
<dbReference type="PANTHER" id="PTHR23517">
    <property type="entry name" value="RESISTANCE PROTEIN MDTM, PUTATIVE-RELATED-RELATED"/>
    <property type="match status" value="1"/>
</dbReference>
<reference evidence="9" key="1">
    <citation type="submission" date="2022-06" db="EMBL/GenBank/DDBJ databases">
        <title>Whole genome shotgun sequencing (WGS) of Rathayibacter sp. ZW T2_19, isolated from stored onions (Allium cepa).</title>
        <authorList>
            <person name="Stoll D.A."/>
            <person name="Huch M."/>
        </authorList>
    </citation>
    <scope>NUCLEOTIDE SEQUENCE</scope>
    <source>
        <strain evidence="9">ZW T2_19</strain>
    </source>
</reference>
<feature type="transmembrane region" description="Helical" evidence="7">
    <location>
        <begin position="214"/>
        <end position="232"/>
    </location>
</feature>
<evidence type="ECO:0000259" key="8">
    <source>
        <dbReference type="PROSITE" id="PS50850"/>
    </source>
</evidence>
<comment type="subcellular location">
    <subcellularLocation>
        <location evidence="1">Cell membrane</location>
        <topology evidence="1">Multi-pass membrane protein</topology>
    </subcellularLocation>
</comment>
<evidence type="ECO:0000256" key="7">
    <source>
        <dbReference type="SAM" id="Phobius"/>
    </source>
</evidence>
<dbReference type="SUPFAM" id="SSF103473">
    <property type="entry name" value="MFS general substrate transporter"/>
    <property type="match status" value="1"/>
</dbReference>
<keyword evidence="3" id="KW-1003">Cell membrane</keyword>
<feature type="domain" description="Major facilitator superfamily (MFS) profile" evidence="8">
    <location>
        <begin position="13"/>
        <end position="393"/>
    </location>
</feature>
<keyword evidence="4 7" id="KW-0812">Transmembrane</keyword>
<dbReference type="GO" id="GO:0022857">
    <property type="term" value="F:transmembrane transporter activity"/>
    <property type="evidence" value="ECO:0007669"/>
    <property type="project" value="InterPro"/>
</dbReference>
<keyword evidence="10" id="KW-1185">Reference proteome</keyword>
<accession>A0A9X2E2Y1</accession>
<feature type="transmembrane region" description="Helical" evidence="7">
    <location>
        <begin position="110"/>
        <end position="130"/>
    </location>
</feature>
<dbReference type="InterPro" id="IPR036259">
    <property type="entry name" value="MFS_trans_sf"/>
</dbReference>
<evidence type="ECO:0000313" key="9">
    <source>
        <dbReference type="EMBL" id="MCM6763366.1"/>
    </source>
</evidence>
<feature type="transmembrane region" description="Helical" evidence="7">
    <location>
        <begin position="272"/>
        <end position="295"/>
    </location>
</feature>
<feature type="transmembrane region" description="Helical" evidence="7">
    <location>
        <begin position="80"/>
        <end position="98"/>
    </location>
</feature>
<keyword evidence="6 7" id="KW-0472">Membrane</keyword>
<protein>
    <submittedName>
        <fullName evidence="9">MFS transporter</fullName>
    </submittedName>
</protein>
<feature type="transmembrane region" description="Helical" evidence="7">
    <location>
        <begin position="142"/>
        <end position="164"/>
    </location>
</feature>
<dbReference type="Gene3D" id="1.20.1250.20">
    <property type="entry name" value="MFS general substrate transporter like domains"/>
    <property type="match status" value="1"/>
</dbReference>
<dbReference type="InterPro" id="IPR011701">
    <property type="entry name" value="MFS"/>
</dbReference>
<evidence type="ECO:0000256" key="5">
    <source>
        <dbReference type="ARBA" id="ARBA00022989"/>
    </source>
</evidence>
<dbReference type="GO" id="GO:0005886">
    <property type="term" value="C:plasma membrane"/>
    <property type="evidence" value="ECO:0007669"/>
    <property type="project" value="UniProtKB-SubCell"/>
</dbReference>
<dbReference type="AlphaFoldDB" id="A0A9X2E2Y1"/>
<keyword evidence="5 7" id="KW-1133">Transmembrane helix</keyword>
<evidence type="ECO:0000256" key="2">
    <source>
        <dbReference type="ARBA" id="ARBA00022448"/>
    </source>
</evidence>
<dbReference type="InterPro" id="IPR020846">
    <property type="entry name" value="MFS_dom"/>
</dbReference>
<evidence type="ECO:0000313" key="10">
    <source>
        <dbReference type="Proteomes" id="UP001155240"/>
    </source>
</evidence>
<evidence type="ECO:0000256" key="4">
    <source>
        <dbReference type="ARBA" id="ARBA00022692"/>
    </source>
</evidence>
<name>A0A9X2E2Y1_9MICO</name>
<keyword evidence="2" id="KW-0813">Transport</keyword>
<proteinExistence type="predicted"/>
<feature type="transmembrane region" description="Helical" evidence="7">
    <location>
        <begin position="301"/>
        <end position="324"/>
    </location>
</feature>
<dbReference type="PROSITE" id="PS50850">
    <property type="entry name" value="MFS"/>
    <property type="match status" value="1"/>
</dbReference>
<dbReference type="Pfam" id="PF07690">
    <property type="entry name" value="MFS_1"/>
    <property type="match status" value="1"/>
</dbReference>
<gene>
    <name evidence="9" type="ORF">NB037_13145</name>
</gene>
<organism evidence="9 10">
    <name type="scientific">Rathayibacter rubneri</name>
    <dbReference type="NCBI Taxonomy" id="2950106"/>
    <lineage>
        <taxon>Bacteria</taxon>
        <taxon>Bacillati</taxon>
        <taxon>Actinomycetota</taxon>
        <taxon>Actinomycetes</taxon>
        <taxon>Micrococcales</taxon>
        <taxon>Microbacteriaceae</taxon>
        <taxon>Rathayibacter</taxon>
    </lineage>
</organism>
<sequence>MIELPGRSLPLSASLWTVVLAFVTGTALSTSPTPLYPLYERVFEIDAFGVSLVFAAFAAGALVGLLVIAPRAAGLDRRTLFALACAIQALAALVLALVPGLSGFVAGRVLTGIGVGILAPSLTVHLRALASLAPDSWSARSAVLVAPALSMLGLAVGPAVSGLVAPGDVEGATPLYLGYAVVLLCCAAIAPRLTRVGRPASSGPDPRVPVPPHALIGAFVAFSVTGLFGSLAPSLVAGIEPGTAPAAVGAIVGVVFLAGAIAPLVTGRVPQLASPVAGLASVVAGLSGVGGSLVLHSLGVFVVAAVVCGAGAGITFASSLRSALAAVGPAGAPRAAIAVFAAAYAGLAVPVIGVGRLLAVLPVPTVLAVFSVLCAGLGSAALVGRARGRASWG</sequence>
<feature type="transmembrane region" description="Helical" evidence="7">
    <location>
        <begin position="365"/>
        <end position="384"/>
    </location>
</feature>
<dbReference type="InterPro" id="IPR050171">
    <property type="entry name" value="MFS_Transporters"/>
</dbReference>
<dbReference type="PANTHER" id="PTHR23517:SF13">
    <property type="entry name" value="MAJOR FACILITATOR SUPERFAMILY MFS_1"/>
    <property type="match status" value="1"/>
</dbReference>
<feature type="transmembrane region" description="Helical" evidence="7">
    <location>
        <begin position="176"/>
        <end position="193"/>
    </location>
</feature>
<feature type="transmembrane region" description="Helical" evidence="7">
    <location>
        <begin position="244"/>
        <end position="265"/>
    </location>
</feature>
<evidence type="ECO:0000256" key="1">
    <source>
        <dbReference type="ARBA" id="ARBA00004651"/>
    </source>
</evidence>
<dbReference type="RefSeq" id="WP_251946426.1">
    <property type="nucleotide sequence ID" value="NZ_JAMRYM010000061.1"/>
</dbReference>